<evidence type="ECO:0000313" key="2">
    <source>
        <dbReference type="Proteomes" id="UP000277424"/>
    </source>
</evidence>
<comment type="caution">
    <text evidence="1">The sequence shown here is derived from an EMBL/GenBank/DDBJ whole genome shotgun (WGS) entry which is preliminary data.</text>
</comment>
<evidence type="ECO:0000313" key="1">
    <source>
        <dbReference type="EMBL" id="RKQ70173.1"/>
    </source>
</evidence>
<accession>A0A420WGR4</accession>
<organism evidence="1 2">
    <name type="scientific">Oceanibaculum indicum</name>
    <dbReference type="NCBI Taxonomy" id="526216"/>
    <lineage>
        <taxon>Bacteria</taxon>
        <taxon>Pseudomonadati</taxon>
        <taxon>Pseudomonadota</taxon>
        <taxon>Alphaproteobacteria</taxon>
        <taxon>Rhodospirillales</taxon>
        <taxon>Oceanibaculaceae</taxon>
        <taxon>Oceanibaculum</taxon>
    </lineage>
</organism>
<dbReference type="Proteomes" id="UP000277424">
    <property type="component" value="Unassembled WGS sequence"/>
</dbReference>
<gene>
    <name evidence="1" type="ORF">BCL74_2113</name>
</gene>
<dbReference type="AlphaFoldDB" id="A0A420WGR4"/>
<dbReference type="SUPFAM" id="SSF109604">
    <property type="entry name" value="HD-domain/PDEase-like"/>
    <property type="match status" value="1"/>
</dbReference>
<dbReference type="Gene3D" id="1.10.3210.10">
    <property type="entry name" value="Hypothetical protein af1432"/>
    <property type="match status" value="1"/>
</dbReference>
<sequence>MNPHSADLCMAIIIAASVHENQVDKAGAPYILHPLRVMLAMQAEKDRIVAVLHDTVEDGPPDTMEVVKRWFPDAEIVLAVEALTRRPGEAYTDFIARVKLNPMATRVKLADIADNLCPSRAASLPDSLRQRYEAARLQLQGA</sequence>
<dbReference type="EMBL" id="RBIG01000002">
    <property type="protein sequence ID" value="RKQ70173.1"/>
    <property type="molecule type" value="Genomic_DNA"/>
</dbReference>
<protein>
    <submittedName>
        <fullName evidence="1">HD domain-containing protein</fullName>
    </submittedName>
</protein>
<name>A0A420WGR4_9PROT</name>
<proteinExistence type="predicted"/>
<reference evidence="1 2" key="1">
    <citation type="submission" date="2018-10" db="EMBL/GenBank/DDBJ databases">
        <title>Comparative analysis of microorganisms from saline springs in Andes Mountain Range, Colombia.</title>
        <authorList>
            <person name="Rubin E."/>
        </authorList>
    </citation>
    <scope>NUCLEOTIDE SEQUENCE [LARGE SCALE GENOMIC DNA]</scope>
    <source>
        <strain evidence="1 2">USBA 36</strain>
    </source>
</reference>